<evidence type="ECO:0000313" key="3">
    <source>
        <dbReference type="Proteomes" id="UP000297407"/>
    </source>
</evidence>
<dbReference type="Proteomes" id="UP000297407">
    <property type="component" value="Unassembled WGS sequence"/>
</dbReference>
<protein>
    <recommendedName>
        <fullName evidence="4">Transmembrane protein</fullName>
    </recommendedName>
</protein>
<evidence type="ECO:0008006" key="4">
    <source>
        <dbReference type="Google" id="ProtNLM"/>
    </source>
</evidence>
<sequence length="201" mass="23011">MKRILPFFSYFFHPIFTAVFASLVYFILTPRYFVYEVIYLYIMQILVVTVLIPLACFYLLLMLQKIDSIMVPSVSQRKIPLILHILLLGMLILKSTTLDAIPELFYFYLGSMISSGVALLLVFFHKKASLHMLGMASLTVFSISCCLHFQSKEVVFIALLLFCNGLVASSRLLMKAHTANELILGYLTGLLPQLFLLFFWL</sequence>
<comment type="caution">
    <text evidence="2">The sequence shown here is derived from an EMBL/GenBank/DDBJ whole genome shotgun (WGS) entry which is preliminary data.</text>
</comment>
<keyword evidence="3" id="KW-1185">Reference proteome</keyword>
<feature type="transmembrane region" description="Helical" evidence="1">
    <location>
        <begin position="104"/>
        <end position="123"/>
    </location>
</feature>
<dbReference type="RefSeq" id="WP_135525626.1">
    <property type="nucleotide sequence ID" value="NZ_SRLH01000003.1"/>
</dbReference>
<feature type="transmembrane region" description="Helical" evidence="1">
    <location>
        <begin position="130"/>
        <end position="150"/>
    </location>
</feature>
<evidence type="ECO:0000256" key="1">
    <source>
        <dbReference type="SAM" id="Phobius"/>
    </source>
</evidence>
<name>A0A4Z0LAH4_9FLAO</name>
<dbReference type="OrthoDB" id="9786064at2"/>
<reference evidence="2 3" key="1">
    <citation type="submission" date="2019-04" db="EMBL/GenBank/DDBJ databases">
        <title>Flavobacterium sp. strain DS2-A Genome sequencing and assembly.</title>
        <authorList>
            <person name="Kim I."/>
        </authorList>
    </citation>
    <scope>NUCLEOTIDE SEQUENCE [LARGE SCALE GENOMIC DNA]</scope>
    <source>
        <strain evidence="2 3">DS2-A</strain>
    </source>
</reference>
<keyword evidence="1" id="KW-0812">Transmembrane</keyword>
<feature type="transmembrane region" description="Helical" evidence="1">
    <location>
        <begin position="40"/>
        <end position="61"/>
    </location>
</feature>
<evidence type="ECO:0000313" key="2">
    <source>
        <dbReference type="EMBL" id="TGD58366.1"/>
    </source>
</evidence>
<organism evidence="2 3">
    <name type="scientific">Flavobacterium humi</name>
    <dbReference type="NCBI Taxonomy" id="2562683"/>
    <lineage>
        <taxon>Bacteria</taxon>
        <taxon>Pseudomonadati</taxon>
        <taxon>Bacteroidota</taxon>
        <taxon>Flavobacteriia</taxon>
        <taxon>Flavobacteriales</taxon>
        <taxon>Flavobacteriaceae</taxon>
        <taxon>Flavobacterium</taxon>
    </lineage>
</organism>
<feature type="transmembrane region" description="Helical" evidence="1">
    <location>
        <begin position="181"/>
        <end position="200"/>
    </location>
</feature>
<gene>
    <name evidence="2" type="ORF">E4635_05490</name>
</gene>
<feature type="transmembrane region" description="Helical" evidence="1">
    <location>
        <begin position="156"/>
        <end position="174"/>
    </location>
</feature>
<feature type="transmembrane region" description="Helical" evidence="1">
    <location>
        <begin position="7"/>
        <end position="28"/>
    </location>
</feature>
<proteinExistence type="predicted"/>
<keyword evidence="1" id="KW-0472">Membrane</keyword>
<dbReference type="AlphaFoldDB" id="A0A4Z0LAH4"/>
<feature type="transmembrane region" description="Helical" evidence="1">
    <location>
        <begin position="81"/>
        <end position="98"/>
    </location>
</feature>
<dbReference type="EMBL" id="SRLH01000003">
    <property type="protein sequence ID" value="TGD58366.1"/>
    <property type="molecule type" value="Genomic_DNA"/>
</dbReference>
<accession>A0A4Z0LAH4</accession>
<keyword evidence="1" id="KW-1133">Transmembrane helix</keyword>